<evidence type="ECO:0000256" key="1">
    <source>
        <dbReference type="SAM" id="Phobius"/>
    </source>
</evidence>
<name>A0AAW3LSV7_PSESS</name>
<keyword evidence="1" id="KW-1133">Transmembrane helix</keyword>
<keyword evidence="1" id="KW-0472">Membrane</keyword>
<dbReference type="AlphaFoldDB" id="A0AAW3LSV7"/>
<proteinExistence type="predicted"/>
<organism evidence="2 3">
    <name type="scientific">Pseudomonas savastanoi</name>
    <name type="common">Pseudomonas syringae pv. savastanoi</name>
    <dbReference type="NCBI Taxonomy" id="29438"/>
    <lineage>
        <taxon>Bacteria</taxon>
        <taxon>Pseudomonadati</taxon>
        <taxon>Pseudomonadota</taxon>
        <taxon>Gammaproteobacteria</taxon>
        <taxon>Pseudomonadales</taxon>
        <taxon>Pseudomonadaceae</taxon>
        <taxon>Pseudomonas</taxon>
    </lineage>
</organism>
<evidence type="ECO:0008006" key="4">
    <source>
        <dbReference type="Google" id="ProtNLM"/>
    </source>
</evidence>
<accession>A0AAW3LSV7</accession>
<dbReference type="EMBL" id="LKCI01000092">
    <property type="protein sequence ID" value="KTC57309.1"/>
    <property type="molecule type" value="Genomic_DNA"/>
</dbReference>
<comment type="caution">
    <text evidence="2">The sequence shown here is derived from an EMBL/GenBank/DDBJ whole genome shotgun (WGS) entry which is preliminary data.</text>
</comment>
<reference evidence="2 3" key="1">
    <citation type="submission" date="2015-09" db="EMBL/GenBank/DDBJ databases">
        <title>Genome sequence of ICMP 19499.</title>
        <authorList>
            <person name="Visnovsky S.B."/>
            <person name="Lu A."/>
            <person name="Panda P."/>
            <person name="Pitman A.R."/>
        </authorList>
    </citation>
    <scope>NUCLEOTIDE SEQUENCE [LARGE SCALE GENOMIC DNA]</scope>
    <source>
        <strain evidence="2 3">ICMP 19499</strain>
    </source>
</reference>
<sequence length="90" mass="9904">MNDDMNQLVKFLNNQLLIILFVLGVACCFYFVKDIRTDISPGSIGAVIGIFFCVLSARGAKSWDEKLLVILGLAVTFISQIVSLHFSTCS</sequence>
<keyword evidence="1" id="KW-0812">Transmembrane</keyword>
<feature type="transmembrane region" description="Helical" evidence="1">
    <location>
        <begin position="38"/>
        <end position="55"/>
    </location>
</feature>
<evidence type="ECO:0000313" key="2">
    <source>
        <dbReference type="EMBL" id="KTC57309.1"/>
    </source>
</evidence>
<dbReference type="RefSeq" id="WP_058402935.1">
    <property type="nucleotide sequence ID" value="NZ_LKCI01000092.1"/>
</dbReference>
<dbReference type="Proteomes" id="UP000054513">
    <property type="component" value="Unassembled WGS sequence"/>
</dbReference>
<feature type="transmembrane region" description="Helical" evidence="1">
    <location>
        <begin position="67"/>
        <end position="86"/>
    </location>
</feature>
<evidence type="ECO:0000313" key="3">
    <source>
        <dbReference type="Proteomes" id="UP000054513"/>
    </source>
</evidence>
<gene>
    <name evidence="2" type="ORF">AO287_21265</name>
</gene>
<protein>
    <recommendedName>
        <fullName evidence="4">Holin</fullName>
    </recommendedName>
</protein>
<feature type="transmembrane region" description="Helical" evidence="1">
    <location>
        <begin position="12"/>
        <end position="32"/>
    </location>
</feature>